<keyword evidence="16" id="KW-1185">Reference proteome</keyword>
<evidence type="ECO:0000256" key="1">
    <source>
        <dbReference type="ARBA" id="ARBA00004123"/>
    </source>
</evidence>
<reference evidence="15" key="1">
    <citation type="journal article" date="2020" name="Stud. Mycol.">
        <title>101 Dothideomycetes genomes: a test case for predicting lifestyles and emergence of pathogens.</title>
        <authorList>
            <person name="Haridas S."/>
            <person name="Albert R."/>
            <person name="Binder M."/>
            <person name="Bloem J."/>
            <person name="Labutti K."/>
            <person name="Salamov A."/>
            <person name="Andreopoulos B."/>
            <person name="Baker S."/>
            <person name="Barry K."/>
            <person name="Bills G."/>
            <person name="Bluhm B."/>
            <person name="Cannon C."/>
            <person name="Castanera R."/>
            <person name="Culley D."/>
            <person name="Daum C."/>
            <person name="Ezra D."/>
            <person name="Gonzalez J."/>
            <person name="Henrissat B."/>
            <person name="Kuo A."/>
            <person name="Liang C."/>
            <person name="Lipzen A."/>
            <person name="Lutzoni F."/>
            <person name="Magnuson J."/>
            <person name="Mondo S."/>
            <person name="Nolan M."/>
            <person name="Ohm R."/>
            <person name="Pangilinan J."/>
            <person name="Park H.-J."/>
            <person name="Ramirez L."/>
            <person name="Alfaro M."/>
            <person name="Sun H."/>
            <person name="Tritt A."/>
            <person name="Yoshinaga Y."/>
            <person name="Zwiers L.-H."/>
            <person name="Turgeon B."/>
            <person name="Goodwin S."/>
            <person name="Spatafora J."/>
            <person name="Crous P."/>
            <person name="Grigoriev I."/>
        </authorList>
    </citation>
    <scope>NUCLEOTIDE SEQUENCE</scope>
    <source>
        <strain evidence="15">CBS 107.79</strain>
    </source>
</reference>
<comment type="subcellular location">
    <subcellularLocation>
        <location evidence="2">Chromosome</location>
    </subcellularLocation>
    <subcellularLocation>
        <location evidence="1">Nucleus</location>
    </subcellularLocation>
</comment>
<evidence type="ECO:0000256" key="12">
    <source>
        <dbReference type="SAM" id="Coils"/>
    </source>
</evidence>
<evidence type="ECO:0000256" key="2">
    <source>
        <dbReference type="ARBA" id="ARBA00004286"/>
    </source>
</evidence>
<proteinExistence type="inferred from homology"/>
<dbReference type="PANTHER" id="PTHR19306">
    <property type="entry name" value="STRUCTURAL MAINTENANCE OF CHROMOSOMES 5,6 SMC5, SMC6"/>
    <property type="match status" value="1"/>
</dbReference>
<feature type="compositionally biased region" description="Low complexity" evidence="13">
    <location>
        <begin position="50"/>
        <end position="63"/>
    </location>
</feature>
<keyword evidence="11" id="KW-0539">Nucleus</keyword>
<dbReference type="Proteomes" id="UP000800036">
    <property type="component" value="Unassembled WGS sequence"/>
</dbReference>
<evidence type="ECO:0000256" key="10">
    <source>
        <dbReference type="ARBA" id="ARBA00023204"/>
    </source>
</evidence>
<evidence type="ECO:0000256" key="4">
    <source>
        <dbReference type="ARBA" id="ARBA00022454"/>
    </source>
</evidence>
<comment type="similarity">
    <text evidence="3">Belongs to the SMC family. SMC6 subfamily.</text>
</comment>
<feature type="region of interest" description="Disordered" evidence="13">
    <location>
        <begin position="1"/>
        <end position="64"/>
    </location>
</feature>
<dbReference type="AlphaFoldDB" id="A0A6A5V1A0"/>
<dbReference type="GO" id="GO:0003697">
    <property type="term" value="F:single-stranded DNA binding"/>
    <property type="evidence" value="ECO:0007669"/>
    <property type="project" value="TreeGrafter"/>
</dbReference>
<evidence type="ECO:0000313" key="15">
    <source>
        <dbReference type="EMBL" id="KAF1970440.1"/>
    </source>
</evidence>
<evidence type="ECO:0000259" key="14">
    <source>
        <dbReference type="Pfam" id="PF02463"/>
    </source>
</evidence>
<dbReference type="EMBL" id="ML976701">
    <property type="protein sequence ID" value="KAF1970440.1"/>
    <property type="molecule type" value="Genomic_DNA"/>
</dbReference>
<feature type="domain" description="RecF/RecN/SMC N-terminal" evidence="14">
    <location>
        <begin position="95"/>
        <end position="1116"/>
    </location>
</feature>
<keyword evidence="8 12" id="KW-0175">Coiled coil</keyword>
<dbReference type="InterPro" id="IPR027417">
    <property type="entry name" value="P-loop_NTPase"/>
</dbReference>
<keyword evidence="4" id="KW-0158">Chromosome</keyword>
<feature type="coiled-coil region" evidence="12">
    <location>
        <begin position="473"/>
        <end position="514"/>
    </location>
</feature>
<evidence type="ECO:0000256" key="7">
    <source>
        <dbReference type="ARBA" id="ARBA00022840"/>
    </source>
</evidence>
<evidence type="ECO:0000256" key="3">
    <source>
        <dbReference type="ARBA" id="ARBA00006793"/>
    </source>
</evidence>
<accession>A0A6A5V1A0</accession>
<gene>
    <name evidence="15" type="ORF">BU23DRAFT_511697</name>
</gene>
<evidence type="ECO:0000256" key="6">
    <source>
        <dbReference type="ARBA" id="ARBA00022763"/>
    </source>
</evidence>
<evidence type="ECO:0000256" key="13">
    <source>
        <dbReference type="SAM" id="MobiDB-lite"/>
    </source>
</evidence>
<feature type="coiled-coil region" evidence="12">
    <location>
        <begin position="713"/>
        <end position="890"/>
    </location>
</feature>
<dbReference type="PANTHER" id="PTHR19306:SF6">
    <property type="entry name" value="STRUCTURAL MAINTENANCE OF CHROMOSOMES PROTEIN 6"/>
    <property type="match status" value="1"/>
</dbReference>
<evidence type="ECO:0000256" key="9">
    <source>
        <dbReference type="ARBA" id="ARBA00023172"/>
    </source>
</evidence>
<dbReference type="OrthoDB" id="10072614at2759"/>
<dbReference type="SUPFAM" id="SSF52540">
    <property type="entry name" value="P-loop containing nucleoside triphosphate hydrolases"/>
    <property type="match status" value="1"/>
</dbReference>
<dbReference type="SUPFAM" id="SSF57997">
    <property type="entry name" value="Tropomyosin"/>
    <property type="match status" value="1"/>
</dbReference>
<keyword evidence="10" id="KW-0234">DNA repair</keyword>
<keyword evidence="9" id="KW-0233">DNA recombination</keyword>
<evidence type="ECO:0000313" key="16">
    <source>
        <dbReference type="Proteomes" id="UP000800036"/>
    </source>
</evidence>
<keyword evidence="7" id="KW-0067">ATP-binding</keyword>
<feature type="region of interest" description="Disordered" evidence="13">
    <location>
        <begin position="412"/>
        <end position="449"/>
    </location>
</feature>
<dbReference type="Gene3D" id="1.10.287.1490">
    <property type="match status" value="1"/>
</dbReference>
<dbReference type="GO" id="GO:0000724">
    <property type="term" value="P:double-strand break repair via homologous recombination"/>
    <property type="evidence" value="ECO:0007669"/>
    <property type="project" value="TreeGrafter"/>
</dbReference>
<dbReference type="InterPro" id="IPR003395">
    <property type="entry name" value="RecF/RecN/SMC_N"/>
</dbReference>
<evidence type="ECO:0000256" key="11">
    <source>
        <dbReference type="ARBA" id="ARBA00023242"/>
    </source>
</evidence>
<keyword evidence="6" id="KW-0227">DNA damage</keyword>
<evidence type="ECO:0000256" key="5">
    <source>
        <dbReference type="ARBA" id="ARBA00022741"/>
    </source>
</evidence>
<evidence type="ECO:0000256" key="8">
    <source>
        <dbReference type="ARBA" id="ARBA00023054"/>
    </source>
</evidence>
<keyword evidence="5" id="KW-0547">Nucleotide-binding</keyword>
<organism evidence="15 16">
    <name type="scientific">Bimuria novae-zelandiae CBS 107.79</name>
    <dbReference type="NCBI Taxonomy" id="1447943"/>
    <lineage>
        <taxon>Eukaryota</taxon>
        <taxon>Fungi</taxon>
        <taxon>Dikarya</taxon>
        <taxon>Ascomycota</taxon>
        <taxon>Pezizomycotina</taxon>
        <taxon>Dothideomycetes</taxon>
        <taxon>Pleosporomycetidae</taxon>
        <taxon>Pleosporales</taxon>
        <taxon>Massarineae</taxon>
        <taxon>Didymosphaeriaceae</taxon>
        <taxon>Bimuria</taxon>
    </lineage>
</organism>
<sequence>MAQVLPAKRPRGLSHRHQLSVDSLAPPRKRPRSSYEPPAEPSETSDAEQDLASMSSEEASAAADDADALEIRLAQIVQEHAQKQHENSPREHGIIEEIGCTNFMCHERLTVKLGPLINFIIGHNGSGKSAVLTALTLCLGGKANATNRGQNLRSFIKSGKTWSTLSVKIKNQGPGAYKPEQYGDSIIVERHITEHTSGFKIKDRNGRVVSTRKFELEDIIDYFGLQMENPLNVLTQDMARQFLNDSNAKDKYKFFLKGTQLETLDRDYAQIQQELEEQNTKAQTLEKDVEDLRKKFEDLYKKSQNARRLEKFRAEEQAIRNQATWAYVAADEAEAAAMDDKIEELSQEILRLETEAGSASEELARYEKALEDAQTAVADCEAQLEPARDAKGAAEATYDAAKKKYLEHRAEERTLQRAIQNDQKRKESTQSQIDSLKEAQAGGRHEQKVREFEAMRKEYAERQAAWEGHDKPLDSLTQDYQKAQDEHRRARTSLADKKKEEKAAIDEIDRLKRGQHKWTDAFPKPDCLEKLLRAIKEERSFKTPPVGPVGKFVELKHPRWSSILEKSLGRSLNAFIVTNKQDQMTLAELMQRWKYDASITIVSNTTHIDTSSKEPDRTLLTIDRALKIENDAVRNYLLANGHIDQAVLIQDRQKASEFAQNHSTTVKYILCWSDQDHRRGHSFTPIPTGAVSFNPVAEYQGMSRMRADQAHQIKDKEERLGGIQDELNQLARKAKAAEDSMNRCKAKINTHNLEKKRLQQRMDRAQGDMTRLEGEVAATVPNTAELEQLETSLKEYDDKLNLDNEQLNDLSTALEEAKKEQYNCERISQAARQAVVDLERKLDRCQTKVQRLTQQRDQALRNENHATEQVEAAKAARIDWEKSRDELQLELDSHIREARAICERVEVPRGATFDSLMRQIDAKVKMRADLEKQLGGSQQQLAEMANTAKKNWKDANKFVKDVNALRNGLAHALSNRINRWAHFRDEISVRARVTFIYLLSERRFLGKLFFDHGKRALDMGIQPDKTVEDGTTRQTKTLSGGEKSFSTTCLLIALWDAMGSPIRCLDEFDVFMDNVNRDKSMDMIIAAARRSTGRQYILITPQAMNNKSVSKMQDVKVIKMSDPDRGQTALNFAG</sequence>
<dbReference type="Gene3D" id="3.40.50.300">
    <property type="entry name" value="P-loop containing nucleotide triphosphate hydrolases"/>
    <property type="match status" value="2"/>
</dbReference>
<dbReference type="Pfam" id="PF02463">
    <property type="entry name" value="SMC_N"/>
    <property type="match status" value="1"/>
</dbReference>
<dbReference type="GO" id="GO:0005634">
    <property type="term" value="C:nucleus"/>
    <property type="evidence" value="ECO:0007669"/>
    <property type="project" value="UniProtKB-SubCell"/>
</dbReference>
<dbReference type="GO" id="GO:0005524">
    <property type="term" value="F:ATP binding"/>
    <property type="evidence" value="ECO:0007669"/>
    <property type="project" value="UniProtKB-KW"/>
</dbReference>
<feature type="compositionally biased region" description="Basic residues" evidence="13">
    <location>
        <begin position="8"/>
        <end position="18"/>
    </location>
</feature>
<dbReference type="GO" id="GO:0035861">
    <property type="term" value="C:site of double-strand break"/>
    <property type="evidence" value="ECO:0007669"/>
    <property type="project" value="TreeGrafter"/>
</dbReference>
<dbReference type="GO" id="GO:0030915">
    <property type="term" value="C:Smc5-Smc6 complex"/>
    <property type="evidence" value="ECO:0007669"/>
    <property type="project" value="TreeGrafter"/>
</dbReference>
<feature type="coiled-coil region" evidence="12">
    <location>
        <begin position="261"/>
        <end position="383"/>
    </location>
</feature>
<protein>
    <submittedName>
        <fullName evidence="15">Dna repair protein-like protein rad18</fullName>
    </submittedName>
</protein>
<name>A0A6A5V1A0_9PLEO</name>
<dbReference type="GO" id="GO:0003684">
    <property type="term" value="F:damaged DNA binding"/>
    <property type="evidence" value="ECO:0007669"/>
    <property type="project" value="TreeGrafter"/>
</dbReference>